<evidence type="ECO:0000313" key="1">
    <source>
        <dbReference type="EMBL" id="AJT61565.1"/>
    </source>
</evidence>
<protein>
    <submittedName>
        <fullName evidence="1">Uncharacterized protein</fullName>
    </submittedName>
</protein>
<dbReference type="AlphaFoldDB" id="A0A0D4DCI4"/>
<name>A0A0D4DCI4_RHIML</name>
<reference evidence="1" key="1">
    <citation type="journal article" date="2015" name="Proc. Natl. Acad. Sci. U.S.A.">
        <title>Rhizobial peptidase HrrP cleaves host-encoded signaling peptides and mediates symbiotic compatibility.</title>
        <authorList>
            <person name="Price P.A."/>
            <person name="Tanner H.R."/>
            <person name="Dillon B.A."/>
            <person name="Shabab M."/>
            <person name="Walker G.C."/>
            <person name="Griffitts J.S."/>
        </authorList>
    </citation>
    <scope>NUCLEOTIDE SEQUENCE</scope>
    <source>
        <strain evidence="1">USDA1963</strain>
        <plasmid evidence="1">pHRB800</plasmid>
    </source>
</reference>
<sequence>MTVISAAVTSEKIILVEGSYNNDGTITVIKDETFNLEGGDRQLAYVVMHKRIADRLSQDIEQVVLKASAGGQYAAKTVVLHSAELRGVFLKSRTRKGFNDIHILQGVW</sequence>
<dbReference type="RefSeq" id="WP_172682339.1">
    <property type="nucleotide sequence ID" value="NZ_CP011000.1"/>
</dbReference>
<proteinExistence type="predicted"/>
<organism evidence="1">
    <name type="scientific">Rhizobium meliloti</name>
    <name type="common">Ensifer meliloti</name>
    <name type="synonym">Sinorhizobium meliloti</name>
    <dbReference type="NCBI Taxonomy" id="382"/>
    <lineage>
        <taxon>Bacteria</taxon>
        <taxon>Pseudomonadati</taxon>
        <taxon>Pseudomonadota</taxon>
        <taxon>Alphaproteobacteria</taxon>
        <taxon>Hyphomicrobiales</taxon>
        <taxon>Rhizobiaceae</taxon>
        <taxon>Sinorhizobium/Ensifer group</taxon>
        <taxon>Sinorhizobium</taxon>
    </lineage>
</organism>
<dbReference type="EMBL" id="CP011000">
    <property type="protein sequence ID" value="AJT61565.1"/>
    <property type="molecule type" value="Genomic_DNA"/>
</dbReference>
<geneLocation type="plasmid" evidence="1">
    <name>pHRB800</name>
</geneLocation>
<accession>A0A0D4DCI4</accession>
<keyword evidence="1" id="KW-0614">Plasmid</keyword>